<feature type="domain" description="UDP-N-acetylglucosamine 2-epimerase" evidence="2">
    <location>
        <begin position="28"/>
        <end position="365"/>
    </location>
</feature>
<dbReference type="KEGG" id="sphl:LPB140_06510"/>
<keyword evidence="1" id="KW-0413">Isomerase</keyword>
<dbReference type="RefSeq" id="WP_072559150.1">
    <property type="nucleotide sequence ID" value="NZ_CP018154.1"/>
</dbReference>
<reference evidence="3 4" key="1">
    <citation type="submission" date="2016-11" db="EMBL/GenBank/DDBJ databases">
        <title>Sphingorhabdus sp. LPB0140, isolated from marine environment.</title>
        <authorList>
            <person name="Kim E."/>
            <person name="Yi H."/>
        </authorList>
    </citation>
    <scope>NUCLEOTIDE SEQUENCE [LARGE SCALE GENOMIC DNA]</scope>
    <source>
        <strain evidence="3 4">LPB0140</strain>
    </source>
</reference>
<dbReference type="GO" id="GO:0016853">
    <property type="term" value="F:isomerase activity"/>
    <property type="evidence" value="ECO:0007669"/>
    <property type="project" value="UniProtKB-KW"/>
</dbReference>
<comment type="similarity">
    <text evidence="1">Belongs to the UDP-N-acetylglucosamine 2-epimerase family.</text>
</comment>
<organism evidence="3 4">
    <name type="scientific">Sphingorhabdus lutea</name>
    <dbReference type="NCBI Taxonomy" id="1913578"/>
    <lineage>
        <taxon>Bacteria</taxon>
        <taxon>Pseudomonadati</taxon>
        <taxon>Pseudomonadota</taxon>
        <taxon>Alphaproteobacteria</taxon>
        <taxon>Sphingomonadales</taxon>
        <taxon>Sphingomonadaceae</taxon>
        <taxon>Sphingorhabdus</taxon>
    </lineage>
</organism>
<evidence type="ECO:0000259" key="2">
    <source>
        <dbReference type="Pfam" id="PF02350"/>
    </source>
</evidence>
<sequence>MSKLKVTTILGTRPEIIRLSRVLARLDQHTDHRIVHTGQNWDYELNEIFFNDLNVRQPDRFLGVDTSSLGAVLGGILIETEKELKENRPDALLVLGDTNSAISAIMARRLKIPVYHMEAGNRSFDRNVPEETNRKLVDHISDFNLVYTEHARRHLLSEGIHHRRINLTGSPMHEVLHHYRDRINASNILAELGLKKDGYFIVSMHREENVDSKERLTMLMMALNNIAQTYDIPIILSTHPRTKNRLENLTNVQIDERIQEMKPFGFHDYNNLQMNAYCAISDSGTIAEESSMLDFPAITPRDAIERPEAVDTGNIVMTGLDSSTILQSIKLVRAIYDERKENGIACPVPADYQILNSSERVVKLIMGTAKLSNSWDGIRMHDYVG</sequence>
<keyword evidence="4" id="KW-1185">Reference proteome</keyword>
<dbReference type="Gene3D" id="3.40.50.2000">
    <property type="entry name" value="Glycogen Phosphorylase B"/>
    <property type="match status" value="2"/>
</dbReference>
<dbReference type="EMBL" id="CP018154">
    <property type="protein sequence ID" value="APG62497.1"/>
    <property type="molecule type" value="Genomic_DNA"/>
</dbReference>
<gene>
    <name evidence="3" type="ORF">LPB140_06510</name>
</gene>
<accession>A0A1L3JBH1</accession>
<proteinExistence type="inferred from homology"/>
<dbReference type="OrthoDB" id="9803238at2"/>
<dbReference type="Proteomes" id="UP000242561">
    <property type="component" value="Chromosome"/>
</dbReference>
<dbReference type="Pfam" id="PF02350">
    <property type="entry name" value="Epimerase_2"/>
    <property type="match status" value="1"/>
</dbReference>
<dbReference type="CDD" id="cd03786">
    <property type="entry name" value="GTB_UDP-GlcNAc_2-Epimerase"/>
    <property type="match status" value="1"/>
</dbReference>
<name>A0A1L3JBH1_9SPHN</name>
<protein>
    <submittedName>
        <fullName evidence="3">UDP-N-acetylglucosamine 2-epimerase</fullName>
    </submittedName>
</protein>
<dbReference type="PANTHER" id="PTHR43174">
    <property type="entry name" value="UDP-N-ACETYLGLUCOSAMINE 2-EPIMERASE"/>
    <property type="match status" value="1"/>
</dbReference>
<dbReference type="InterPro" id="IPR003331">
    <property type="entry name" value="UDP_GlcNAc_Epimerase_2_dom"/>
</dbReference>
<dbReference type="STRING" id="1913578.LPB140_06510"/>
<dbReference type="PANTHER" id="PTHR43174:SF1">
    <property type="entry name" value="UDP-N-ACETYLGLUCOSAMINE 2-EPIMERASE"/>
    <property type="match status" value="1"/>
</dbReference>
<dbReference type="AlphaFoldDB" id="A0A1L3JBH1"/>
<evidence type="ECO:0000313" key="3">
    <source>
        <dbReference type="EMBL" id="APG62497.1"/>
    </source>
</evidence>
<dbReference type="NCBIfam" id="TIGR00236">
    <property type="entry name" value="wecB"/>
    <property type="match status" value="1"/>
</dbReference>
<dbReference type="InterPro" id="IPR029767">
    <property type="entry name" value="WecB-like"/>
</dbReference>
<evidence type="ECO:0000256" key="1">
    <source>
        <dbReference type="RuleBase" id="RU003513"/>
    </source>
</evidence>
<evidence type="ECO:0000313" key="4">
    <source>
        <dbReference type="Proteomes" id="UP000242561"/>
    </source>
</evidence>
<dbReference type="SUPFAM" id="SSF53756">
    <property type="entry name" value="UDP-Glycosyltransferase/glycogen phosphorylase"/>
    <property type="match status" value="1"/>
</dbReference>